<dbReference type="HOGENOM" id="CLU_762851_0_0_1"/>
<name>Q2UGW5_ASPOR</name>
<dbReference type="KEGG" id="aor:AO090023000684"/>
<evidence type="ECO:0000313" key="2">
    <source>
        <dbReference type="Proteomes" id="UP000006564"/>
    </source>
</evidence>
<dbReference type="EMBL" id="AP007157">
    <property type="protein sequence ID" value="BAE59200.1"/>
    <property type="molecule type" value="Genomic_DNA"/>
</dbReference>
<sequence length="363" mass="37768">MSVVGSLGVYDEAVLPGVSNATSVASSSSNSTDALITRNFRSLSTIICISEAPEGSSVKTSSSPSSILSRLANSTGSCSSSFCESSSDLVVISSSTSGATEILSSAVALIVILLRDLKTNCVFIRDLWHIGFEAFLKVRPMSAPSLSAVLSRSMSTASRGSSRPSLICSISPSCSLAVSPRFIPKSSTASTFNNCGVYETSLDSSINSGSASGSGVSASCLPARASVTSSSSGISKELSATLGEGISNSFGRLESDSTCSVIRDLEKSRELLNGEATFFAGLWRKLRFKGVDDSCKDGCDKNEAPKSPFLGDDLSGEFCPGVKFGWERGFRSSKPRLPRLGVSKFAFLGDDFSGELSVGVKLG</sequence>
<dbReference type="Proteomes" id="UP000006564">
    <property type="component" value="Chromosome 3"/>
</dbReference>
<dbReference type="AlphaFoldDB" id="Q2UGW5"/>
<protein>
    <submittedName>
        <fullName evidence="1">DNA, SC023</fullName>
    </submittedName>
</protein>
<organism evidence="1 2">
    <name type="scientific">Aspergillus oryzae (strain ATCC 42149 / RIB 40)</name>
    <name type="common">Yellow koji mold</name>
    <dbReference type="NCBI Taxonomy" id="510516"/>
    <lineage>
        <taxon>Eukaryota</taxon>
        <taxon>Fungi</taxon>
        <taxon>Dikarya</taxon>
        <taxon>Ascomycota</taxon>
        <taxon>Pezizomycotina</taxon>
        <taxon>Eurotiomycetes</taxon>
        <taxon>Eurotiomycetidae</taxon>
        <taxon>Eurotiales</taxon>
        <taxon>Aspergillaceae</taxon>
        <taxon>Aspergillus</taxon>
        <taxon>Aspergillus subgen. Circumdati</taxon>
    </lineage>
</organism>
<proteinExistence type="predicted"/>
<reference evidence="1 2" key="1">
    <citation type="journal article" date="2005" name="Nature">
        <title>Genome sequencing and analysis of Aspergillus oryzae.</title>
        <authorList>
            <person name="Machida M."/>
            <person name="Asai K."/>
            <person name="Sano M."/>
            <person name="Tanaka T."/>
            <person name="Kumagai T."/>
            <person name="Terai G."/>
            <person name="Kusumoto K."/>
            <person name="Arima T."/>
            <person name="Akita O."/>
            <person name="Kashiwagi Y."/>
            <person name="Abe K."/>
            <person name="Gomi K."/>
            <person name="Horiuchi H."/>
            <person name="Kitamoto K."/>
            <person name="Kobayashi T."/>
            <person name="Takeuchi M."/>
            <person name="Denning D.W."/>
            <person name="Galagan J.E."/>
            <person name="Nierman W.C."/>
            <person name="Yu J."/>
            <person name="Archer D.B."/>
            <person name="Bennett J.W."/>
            <person name="Bhatnagar D."/>
            <person name="Cleveland T.E."/>
            <person name="Fedorova N.D."/>
            <person name="Gotoh O."/>
            <person name="Horikawa H."/>
            <person name="Hosoyama A."/>
            <person name="Ichinomiya M."/>
            <person name="Igarashi R."/>
            <person name="Iwashita K."/>
            <person name="Juvvadi P.R."/>
            <person name="Kato M."/>
            <person name="Kato Y."/>
            <person name="Kin T."/>
            <person name="Kokubun A."/>
            <person name="Maeda H."/>
            <person name="Maeyama N."/>
            <person name="Maruyama J."/>
            <person name="Nagasaki H."/>
            <person name="Nakajima T."/>
            <person name="Oda K."/>
            <person name="Okada K."/>
            <person name="Paulsen I."/>
            <person name="Sakamoto K."/>
            <person name="Sawano T."/>
            <person name="Takahashi M."/>
            <person name="Takase K."/>
            <person name="Terabayashi Y."/>
            <person name="Wortman J."/>
            <person name="Yamada O."/>
            <person name="Yamagata Y."/>
            <person name="Anazawa H."/>
            <person name="Hata Y."/>
            <person name="Koide Y."/>
            <person name="Komori T."/>
            <person name="Koyama Y."/>
            <person name="Minetoki T."/>
            <person name="Suharnan S."/>
            <person name="Tanaka A."/>
            <person name="Isono K."/>
            <person name="Kuhara S."/>
            <person name="Ogasawara N."/>
            <person name="Kikuchi H."/>
        </authorList>
    </citation>
    <scope>NUCLEOTIDE SEQUENCE [LARGE SCALE GENOMIC DNA]</scope>
    <source>
        <strain evidence="2">ATCC 42149 / RIB 40</strain>
    </source>
</reference>
<dbReference type="GeneID" id="5993204"/>
<gene>
    <name evidence="1" type="ORF">AO090023000684</name>
</gene>
<keyword evidence="2" id="KW-1185">Reference proteome</keyword>
<dbReference type="VEuPathDB" id="FungiDB:AO090023000684"/>
<evidence type="ECO:0000313" key="1">
    <source>
        <dbReference type="EMBL" id="BAE59200.1"/>
    </source>
</evidence>
<dbReference type="RefSeq" id="XP_023090712.1">
    <property type="nucleotide sequence ID" value="XM_023235715.1"/>
</dbReference>
<accession>Q2UGW5</accession>
<dbReference type="EMBL" id="BA000051">
    <property type="protein sequence ID" value="BAE59200.1"/>
    <property type="molecule type" value="Genomic_DNA"/>
</dbReference>